<proteinExistence type="predicted"/>
<dbReference type="Proteomes" id="UP001212411">
    <property type="component" value="Chromosome 3"/>
</dbReference>
<accession>A0AAE9WE29</accession>
<dbReference type="KEGG" id="som:SOMG_04997"/>
<evidence type="ECO:0000313" key="1">
    <source>
        <dbReference type="EMBL" id="WBW74632.1"/>
    </source>
</evidence>
<dbReference type="GeneID" id="80878461"/>
<evidence type="ECO:0000313" key="2">
    <source>
        <dbReference type="Proteomes" id="UP001212411"/>
    </source>
</evidence>
<dbReference type="RefSeq" id="XP_056038875.1">
    <property type="nucleotide sequence ID" value="XM_056183772.1"/>
</dbReference>
<keyword evidence="2" id="KW-1185">Reference proteome</keyword>
<organism evidence="1 2">
    <name type="scientific">Schizosaccharomyces osmophilus</name>
    <dbReference type="NCBI Taxonomy" id="2545709"/>
    <lineage>
        <taxon>Eukaryota</taxon>
        <taxon>Fungi</taxon>
        <taxon>Dikarya</taxon>
        <taxon>Ascomycota</taxon>
        <taxon>Taphrinomycotina</taxon>
        <taxon>Schizosaccharomycetes</taxon>
        <taxon>Schizosaccharomycetales</taxon>
        <taxon>Schizosaccharomycetaceae</taxon>
        <taxon>Schizosaccharomyces</taxon>
    </lineage>
</organism>
<name>A0AAE9WE29_9SCHI</name>
<dbReference type="EMBL" id="CP115613">
    <property type="protein sequence ID" value="WBW74632.1"/>
    <property type="molecule type" value="Genomic_DNA"/>
</dbReference>
<reference evidence="1 2" key="1">
    <citation type="journal article" date="2023" name="G3 (Bethesda)">
        <title>A high-quality reference genome for the fission yeast Schizosaccharomyces osmophilus.</title>
        <authorList>
            <person name="Jia G.S."/>
            <person name="Zhang W.C."/>
            <person name="Liang Y."/>
            <person name="Liu X.H."/>
            <person name="Rhind N."/>
            <person name="Pidoux A."/>
            <person name="Brysch-Herzberg M."/>
            <person name="Du L.L."/>
        </authorList>
    </citation>
    <scope>NUCLEOTIDE SEQUENCE [LARGE SCALE GENOMIC DNA]</scope>
    <source>
        <strain evidence="1 2">CBS 15793</strain>
    </source>
</reference>
<dbReference type="AlphaFoldDB" id="A0AAE9WE29"/>
<gene>
    <name evidence="1" type="ORF">SOMG_04997</name>
</gene>
<protein>
    <submittedName>
        <fullName evidence="1">Schizosaccharomyces specific protein</fullName>
    </submittedName>
</protein>
<sequence>MVLVKFKREKTSIFVEITSNETLKNAVDKLRDILKVNDDQAMKIGALQNGDYVAVDPSTWSNSVLSENTDYAFANEGDDFLVHQPSDEDVMESEG</sequence>